<feature type="region of interest" description="Disordered" evidence="5">
    <location>
        <begin position="1"/>
        <end position="54"/>
    </location>
</feature>
<dbReference type="Proteomes" id="UP000195570">
    <property type="component" value="Unassembled WGS sequence"/>
</dbReference>
<dbReference type="Gene3D" id="2.20.25.190">
    <property type="match status" value="1"/>
</dbReference>
<dbReference type="InterPro" id="IPR038567">
    <property type="entry name" value="T_Elf1_sf"/>
</dbReference>
<feature type="region of interest" description="Disordered" evidence="5">
    <location>
        <begin position="173"/>
        <end position="199"/>
    </location>
</feature>
<dbReference type="EMBL" id="CZPT02001867">
    <property type="protein sequence ID" value="SCU72446.1"/>
    <property type="molecule type" value="Genomic_DNA"/>
</dbReference>
<sequence>MSSSKGGETNNAAGADASSPQLSRNSRTFLRTKLQKRAKKNSNEGKGDSSGGAKFQKRSLQCLKKFTCPVCRMKGAVRIDVNAKEQQAVVSCSYCMQLKPRPIDLPYPFTTSFLPKLQNRADVFFEFNELYRRLQLQANSIECAGEDVSGLNTSHLLRDGVLGLTGLATGGVTNENNECEEGNDYEEGGDCEEDASDDDETVAIGCGNEATVNVAEEETVTSDVAVDDVNAFFDESD</sequence>
<dbReference type="RefSeq" id="XP_067082941.1">
    <property type="nucleotide sequence ID" value="XM_067226840.1"/>
</dbReference>
<feature type="compositionally biased region" description="Acidic residues" evidence="5">
    <location>
        <begin position="177"/>
        <end position="199"/>
    </location>
</feature>
<dbReference type="SUPFAM" id="SSF57783">
    <property type="entry name" value="Zinc beta-ribbon"/>
    <property type="match status" value="1"/>
</dbReference>
<evidence type="ECO:0000313" key="6">
    <source>
        <dbReference type="EMBL" id="SCU72446.1"/>
    </source>
</evidence>
<comment type="caution">
    <text evidence="6">The sequence shown here is derived from an EMBL/GenBank/DDBJ whole genome shotgun (WGS) entry which is preliminary data.</text>
</comment>
<dbReference type="VEuPathDB" id="TriTrypDB:TEOVI_000402300"/>
<dbReference type="InterPro" id="IPR007808">
    <property type="entry name" value="Elf1"/>
</dbReference>
<dbReference type="FunFam" id="2.20.25.190:FF:000003">
    <property type="entry name" value="Transcription elongation factor 1 homolog"/>
    <property type="match status" value="1"/>
</dbReference>
<keyword evidence="3" id="KW-0862">Zinc</keyword>
<reference evidence="6" key="1">
    <citation type="submission" date="2016-09" db="EMBL/GenBank/DDBJ databases">
        <authorList>
            <person name="Hebert L."/>
            <person name="Moumen B."/>
        </authorList>
    </citation>
    <scope>NUCLEOTIDE SEQUENCE [LARGE SCALE GENOMIC DNA]</scope>
    <source>
        <strain evidence="6">OVI</strain>
    </source>
</reference>
<gene>
    <name evidence="6" type="ORF">TEOVI_000402300</name>
</gene>
<dbReference type="GO" id="GO:0005634">
    <property type="term" value="C:nucleus"/>
    <property type="evidence" value="ECO:0007669"/>
    <property type="project" value="UniProtKB-SubCell"/>
</dbReference>
<evidence type="ECO:0000256" key="5">
    <source>
        <dbReference type="SAM" id="MobiDB-lite"/>
    </source>
</evidence>
<keyword evidence="4" id="KW-0539">Nucleus</keyword>
<dbReference type="GeneID" id="92377963"/>
<comment type="similarity">
    <text evidence="2">Belongs to the ELOF1 family.</text>
</comment>
<proteinExistence type="inferred from homology"/>
<keyword evidence="7" id="KW-1185">Reference proteome</keyword>
<evidence type="ECO:0000256" key="4">
    <source>
        <dbReference type="ARBA" id="ARBA00023242"/>
    </source>
</evidence>
<evidence type="ECO:0000256" key="3">
    <source>
        <dbReference type="ARBA" id="ARBA00022833"/>
    </source>
</evidence>
<dbReference type="AlphaFoldDB" id="A0A1G4IIW1"/>
<accession>A0A1G4IIW1</accession>
<evidence type="ECO:0000313" key="7">
    <source>
        <dbReference type="Proteomes" id="UP000195570"/>
    </source>
</evidence>
<protein>
    <submittedName>
        <fullName evidence="6">Transcription elongation factor 1 domain-containing protein</fullName>
    </submittedName>
</protein>
<feature type="compositionally biased region" description="Polar residues" evidence="5">
    <location>
        <begin position="1"/>
        <end position="29"/>
    </location>
</feature>
<name>A0A1G4IIW1_TRYEQ</name>
<organism evidence="6 7">
    <name type="scientific">Trypanosoma equiperdum</name>
    <dbReference type="NCBI Taxonomy" id="5694"/>
    <lineage>
        <taxon>Eukaryota</taxon>
        <taxon>Discoba</taxon>
        <taxon>Euglenozoa</taxon>
        <taxon>Kinetoplastea</taxon>
        <taxon>Metakinetoplastina</taxon>
        <taxon>Trypanosomatida</taxon>
        <taxon>Trypanosomatidae</taxon>
        <taxon>Trypanosoma</taxon>
    </lineage>
</organism>
<evidence type="ECO:0000256" key="1">
    <source>
        <dbReference type="ARBA" id="ARBA00004123"/>
    </source>
</evidence>
<dbReference type="GO" id="GO:0003746">
    <property type="term" value="F:translation elongation factor activity"/>
    <property type="evidence" value="ECO:0007669"/>
    <property type="project" value="UniProtKB-KW"/>
</dbReference>
<keyword evidence="6" id="KW-0648">Protein biosynthesis</keyword>
<keyword evidence="6" id="KW-0251">Elongation factor</keyword>
<dbReference type="Pfam" id="PF05129">
    <property type="entry name" value="Zn_ribbon_Elf1"/>
    <property type="match status" value="1"/>
</dbReference>
<evidence type="ECO:0000256" key="2">
    <source>
        <dbReference type="ARBA" id="ARBA00009730"/>
    </source>
</evidence>
<comment type="subcellular location">
    <subcellularLocation>
        <location evidence="1">Nucleus</location>
    </subcellularLocation>
</comment>